<name>A0ABP4FWC9_9PSEU</name>
<dbReference type="RefSeq" id="WP_253852994.1">
    <property type="nucleotide sequence ID" value="NZ_BAAALM010000007.1"/>
</dbReference>
<dbReference type="InterPro" id="IPR036451">
    <property type="entry name" value="CblAdoTrfase-like_sf"/>
</dbReference>
<comment type="caution">
    <text evidence="1">The sequence shown here is derived from an EMBL/GenBank/DDBJ whole genome shotgun (WGS) entry which is preliminary data.</text>
</comment>
<dbReference type="Gene3D" id="1.20.1200.10">
    <property type="entry name" value="Cobalamin adenosyltransferase-like"/>
    <property type="match status" value="1"/>
</dbReference>
<sequence length="148" mass="15082">MTAARDAVDEANATLGAALSTLGVPADLEEVLGGIQLELLRLGDALDGDGEAPSSARIRSALADHPLPPELPPGFTVSAGFSSAVGLLKLARITAVRASRTVTRGAADYLSALADLLLASAARIDREEQCEVPLGVCGGVVGPTEWSH</sequence>
<dbReference type="EMBL" id="BAAALM010000007">
    <property type="protein sequence ID" value="GAA1204013.1"/>
    <property type="molecule type" value="Genomic_DNA"/>
</dbReference>
<dbReference type="SUPFAM" id="SSF89028">
    <property type="entry name" value="Cobalamin adenosyltransferase-like"/>
    <property type="match status" value="1"/>
</dbReference>
<evidence type="ECO:0008006" key="3">
    <source>
        <dbReference type="Google" id="ProtNLM"/>
    </source>
</evidence>
<keyword evidence="2" id="KW-1185">Reference proteome</keyword>
<gene>
    <name evidence="1" type="ORF">GCM10009675_22460</name>
</gene>
<reference evidence="2" key="1">
    <citation type="journal article" date="2019" name="Int. J. Syst. Evol. Microbiol.">
        <title>The Global Catalogue of Microorganisms (GCM) 10K type strain sequencing project: providing services to taxonomists for standard genome sequencing and annotation.</title>
        <authorList>
            <consortium name="The Broad Institute Genomics Platform"/>
            <consortium name="The Broad Institute Genome Sequencing Center for Infectious Disease"/>
            <person name="Wu L."/>
            <person name="Ma J."/>
        </authorList>
    </citation>
    <scope>NUCLEOTIDE SEQUENCE [LARGE SCALE GENOMIC DNA]</scope>
    <source>
        <strain evidence="2">JCM 13022</strain>
    </source>
</reference>
<dbReference type="Proteomes" id="UP001500467">
    <property type="component" value="Unassembled WGS sequence"/>
</dbReference>
<protein>
    <recommendedName>
        <fullName evidence="3">Corrinoid adenosyltransferase</fullName>
    </recommendedName>
</protein>
<accession>A0ABP4FWC9</accession>
<evidence type="ECO:0000313" key="1">
    <source>
        <dbReference type="EMBL" id="GAA1204013.1"/>
    </source>
</evidence>
<proteinExistence type="predicted"/>
<organism evidence="1 2">
    <name type="scientific">Prauserella alba</name>
    <dbReference type="NCBI Taxonomy" id="176898"/>
    <lineage>
        <taxon>Bacteria</taxon>
        <taxon>Bacillati</taxon>
        <taxon>Actinomycetota</taxon>
        <taxon>Actinomycetes</taxon>
        <taxon>Pseudonocardiales</taxon>
        <taxon>Pseudonocardiaceae</taxon>
        <taxon>Prauserella</taxon>
    </lineage>
</organism>
<evidence type="ECO:0000313" key="2">
    <source>
        <dbReference type="Proteomes" id="UP001500467"/>
    </source>
</evidence>